<evidence type="ECO:0000313" key="5">
    <source>
        <dbReference type="Proteomes" id="UP000236291"/>
    </source>
</evidence>
<feature type="region of interest" description="Disordered" evidence="3">
    <location>
        <begin position="196"/>
        <end position="242"/>
    </location>
</feature>
<dbReference type="STRING" id="57577.A0A2K3N0B9"/>
<keyword evidence="2" id="KW-0131">Cell cycle</keyword>
<evidence type="ECO:0000256" key="2">
    <source>
        <dbReference type="ARBA" id="ARBA00023306"/>
    </source>
</evidence>
<protein>
    <submittedName>
        <fullName evidence="4">Serine/threonine-protein phosphatase 6 regulatory subunit 3</fullName>
    </submittedName>
</protein>
<dbReference type="EMBL" id="ASHM01014563">
    <property type="protein sequence ID" value="PNX96490.1"/>
    <property type="molecule type" value="Genomic_DNA"/>
</dbReference>
<organism evidence="4 5">
    <name type="scientific">Trifolium pratense</name>
    <name type="common">Red clover</name>
    <dbReference type="NCBI Taxonomy" id="57577"/>
    <lineage>
        <taxon>Eukaryota</taxon>
        <taxon>Viridiplantae</taxon>
        <taxon>Streptophyta</taxon>
        <taxon>Embryophyta</taxon>
        <taxon>Tracheophyta</taxon>
        <taxon>Spermatophyta</taxon>
        <taxon>Magnoliopsida</taxon>
        <taxon>eudicotyledons</taxon>
        <taxon>Gunneridae</taxon>
        <taxon>Pentapetalae</taxon>
        <taxon>rosids</taxon>
        <taxon>fabids</taxon>
        <taxon>Fabales</taxon>
        <taxon>Fabaceae</taxon>
        <taxon>Papilionoideae</taxon>
        <taxon>50 kb inversion clade</taxon>
        <taxon>NPAAA clade</taxon>
        <taxon>Hologalegina</taxon>
        <taxon>IRL clade</taxon>
        <taxon>Trifolieae</taxon>
        <taxon>Trifolium</taxon>
    </lineage>
</organism>
<proteinExistence type="inferred from homology"/>
<dbReference type="PANTHER" id="PTHR12634">
    <property type="entry name" value="SIT4 YEAST -ASSOCIATING PROTEIN-RELATED"/>
    <property type="match status" value="1"/>
</dbReference>
<feature type="region of interest" description="Disordered" evidence="3">
    <location>
        <begin position="172"/>
        <end position="191"/>
    </location>
</feature>
<feature type="compositionally biased region" description="Polar residues" evidence="3">
    <location>
        <begin position="204"/>
        <end position="217"/>
    </location>
</feature>
<dbReference type="Proteomes" id="UP000236291">
    <property type="component" value="Unassembled WGS sequence"/>
</dbReference>
<dbReference type="GO" id="GO:0019903">
    <property type="term" value="F:protein phosphatase binding"/>
    <property type="evidence" value="ECO:0007669"/>
    <property type="project" value="InterPro"/>
</dbReference>
<evidence type="ECO:0000313" key="4">
    <source>
        <dbReference type="EMBL" id="PNX96490.1"/>
    </source>
</evidence>
<evidence type="ECO:0000256" key="3">
    <source>
        <dbReference type="SAM" id="MobiDB-lite"/>
    </source>
</evidence>
<evidence type="ECO:0000256" key="1">
    <source>
        <dbReference type="ARBA" id="ARBA00006180"/>
    </source>
</evidence>
<reference evidence="4 5" key="2">
    <citation type="journal article" date="2017" name="Front. Plant Sci.">
        <title>Gene Classification and Mining of Molecular Markers Useful in Red Clover (Trifolium pratense) Breeding.</title>
        <authorList>
            <person name="Istvanek J."/>
            <person name="Dluhosova J."/>
            <person name="Dluhos P."/>
            <person name="Patkova L."/>
            <person name="Nedelnik J."/>
            <person name="Repkova J."/>
        </authorList>
    </citation>
    <scope>NUCLEOTIDE SEQUENCE [LARGE SCALE GENOMIC DNA]</scope>
    <source>
        <strain evidence="5">cv. Tatra</strain>
        <tissue evidence="4">Young leaves</tissue>
    </source>
</reference>
<name>A0A2K3N0B9_TRIPR</name>
<dbReference type="AlphaFoldDB" id="A0A2K3N0B9"/>
<dbReference type="ExpressionAtlas" id="A0A2K3N0B9">
    <property type="expression patterns" value="baseline"/>
</dbReference>
<comment type="caution">
    <text evidence="4">The sequence shown here is derived from an EMBL/GenBank/DDBJ whole genome shotgun (WGS) entry which is preliminary data.</text>
</comment>
<dbReference type="GO" id="GO:0019888">
    <property type="term" value="F:protein phosphatase regulator activity"/>
    <property type="evidence" value="ECO:0007669"/>
    <property type="project" value="TreeGrafter"/>
</dbReference>
<sequence length="418" mass="45627">RRPTALQDRMRDSDDDDIHDRDYDVTALANNLSQAFGYKIYGNEENEEEHGGVERDDEWYRSYSLNLGYAKFNPKASSRVEDYPSIKRTTLTIPYFKLTCDIIVHHRSTKQTTQDVYFDDDSAEVVISSLRLGDDQGSSLFTNSNWFAFQDDRIGDANGGTSSSEMMDEINLSGAINGGSNSSTDDDDDDDEVVVGEDEELTDSRNTVNGTSSSSTHILGGLTGSDSMNEGTLDFESEKASTSHDMGFYKFEATDNEDLFGDRPLPDWVGWSEPSDMQVAGSSMNPFLDHSESGSNLSSKSQLGDQNPNSSNGECVPSNGSPTTRGSTDAGIGSSQRSVAVPSLFEEDVEFVGVELEGTGKAMEQALKEGIVGEAGPLKRNGSPKVPEKENSEEGSPAVKEFNDANYWRVDQEVAVLD</sequence>
<comment type="similarity">
    <text evidence="1">Belongs to the SAPS family.</text>
</comment>
<feature type="region of interest" description="Disordered" evidence="3">
    <location>
        <begin position="373"/>
        <end position="397"/>
    </location>
</feature>
<feature type="compositionally biased region" description="Polar residues" evidence="3">
    <location>
        <begin position="293"/>
        <end position="335"/>
    </location>
</feature>
<feature type="non-terminal residue" evidence="4">
    <location>
        <position position="1"/>
    </location>
</feature>
<gene>
    <name evidence="4" type="ORF">L195_g019698</name>
</gene>
<dbReference type="PANTHER" id="PTHR12634:SF8">
    <property type="entry name" value="FIERY MOUNTAIN, ISOFORM D"/>
    <property type="match status" value="1"/>
</dbReference>
<feature type="region of interest" description="Disordered" evidence="3">
    <location>
        <begin position="271"/>
        <end position="335"/>
    </location>
</feature>
<dbReference type="InterPro" id="IPR007587">
    <property type="entry name" value="SAPS"/>
</dbReference>
<accession>A0A2K3N0B9</accession>
<reference evidence="4 5" key="1">
    <citation type="journal article" date="2014" name="Am. J. Bot.">
        <title>Genome assembly and annotation for red clover (Trifolium pratense; Fabaceae).</title>
        <authorList>
            <person name="Istvanek J."/>
            <person name="Jaros M."/>
            <person name="Krenek A."/>
            <person name="Repkova J."/>
        </authorList>
    </citation>
    <scope>NUCLEOTIDE SEQUENCE [LARGE SCALE GENOMIC DNA]</scope>
    <source>
        <strain evidence="5">cv. Tatra</strain>
        <tissue evidence="4">Young leaves</tissue>
    </source>
</reference>